<evidence type="ECO:0000256" key="1">
    <source>
        <dbReference type="SAM" id="MobiDB-lite"/>
    </source>
</evidence>
<gene>
    <name evidence="2" type="ORF">SeMB42_g00514</name>
</gene>
<feature type="compositionally biased region" description="Polar residues" evidence="1">
    <location>
        <begin position="1"/>
        <end position="15"/>
    </location>
</feature>
<dbReference type="Proteomes" id="UP000317494">
    <property type="component" value="Unassembled WGS sequence"/>
</dbReference>
<protein>
    <submittedName>
        <fullName evidence="2">Uncharacterized protein</fullName>
    </submittedName>
</protein>
<evidence type="ECO:0000313" key="3">
    <source>
        <dbReference type="Proteomes" id="UP000317494"/>
    </source>
</evidence>
<organism evidence="2 3">
    <name type="scientific">Synchytrium endobioticum</name>
    <dbReference type="NCBI Taxonomy" id="286115"/>
    <lineage>
        <taxon>Eukaryota</taxon>
        <taxon>Fungi</taxon>
        <taxon>Fungi incertae sedis</taxon>
        <taxon>Chytridiomycota</taxon>
        <taxon>Chytridiomycota incertae sedis</taxon>
        <taxon>Chytridiomycetes</taxon>
        <taxon>Synchytriales</taxon>
        <taxon>Synchytriaceae</taxon>
        <taxon>Synchytrium</taxon>
    </lineage>
</organism>
<comment type="caution">
    <text evidence="2">The sequence shown here is derived from an EMBL/GenBank/DDBJ whole genome shotgun (WGS) entry which is preliminary data.</text>
</comment>
<feature type="region of interest" description="Disordered" evidence="1">
    <location>
        <begin position="1"/>
        <end position="29"/>
    </location>
</feature>
<evidence type="ECO:0000313" key="2">
    <source>
        <dbReference type="EMBL" id="TPX53991.1"/>
    </source>
</evidence>
<reference evidence="2 3" key="1">
    <citation type="journal article" date="2019" name="Sci. Rep.">
        <title>Comparative genomics of chytrid fungi reveal insights into the obligate biotrophic and pathogenic lifestyle of Synchytrium endobioticum.</title>
        <authorList>
            <person name="van de Vossenberg B.T.L.H."/>
            <person name="Warris S."/>
            <person name="Nguyen H.D.T."/>
            <person name="van Gent-Pelzer M.P.E."/>
            <person name="Joly D.L."/>
            <person name="van de Geest H.C."/>
            <person name="Bonants P.J.M."/>
            <person name="Smith D.S."/>
            <person name="Levesque C.A."/>
            <person name="van der Lee T.A.J."/>
        </authorList>
    </citation>
    <scope>NUCLEOTIDE SEQUENCE [LARGE SCALE GENOMIC DNA]</scope>
    <source>
        <strain evidence="2 3">MB42</strain>
    </source>
</reference>
<dbReference type="EMBL" id="QEAN01000010">
    <property type="protein sequence ID" value="TPX53991.1"/>
    <property type="molecule type" value="Genomic_DNA"/>
</dbReference>
<dbReference type="AlphaFoldDB" id="A0A507DRA8"/>
<sequence length="114" mass="13047">MIKLSDGTSKFVQTRGQRHHDQCGSKSNVTQREKATAILDYHSHIARMMTVAFADLSVDSGIGERHKFQFVREARNVVLDNTSLHPGNRRDDRKIRIGQQLIDEGKEPAHYDFK</sequence>
<accession>A0A507DRA8</accession>
<dbReference type="VEuPathDB" id="FungiDB:SeMB42_g00514"/>
<name>A0A507DRA8_9FUNG</name>
<keyword evidence="3" id="KW-1185">Reference proteome</keyword>
<proteinExistence type="predicted"/>